<dbReference type="InterPro" id="IPR002187">
    <property type="entry name" value="N-reg_PII"/>
</dbReference>
<dbReference type="Pfam" id="PF00916">
    <property type="entry name" value="Sulfate_transp"/>
    <property type="match status" value="1"/>
</dbReference>
<dbReference type="GO" id="GO:0055085">
    <property type="term" value="P:transmembrane transport"/>
    <property type="evidence" value="ECO:0007669"/>
    <property type="project" value="InterPro"/>
</dbReference>
<feature type="transmembrane region" description="Helical" evidence="5">
    <location>
        <begin position="55"/>
        <end position="71"/>
    </location>
</feature>
<proteinExistence type="predicted"/>
<feature type="transmembrane region" description="Helical" evidence="5">
    <location>
        <begin position="219"/>
        <end position="237"/>
    </location>
</feature>
<evidence type="ECO:0000256" key="5">
    <source>
        <dbReference type="SAM" id="Phobius"/>
    </source>
</evidence>
<feature type="transmembrane region" description="Helical" evidence="5">
    <location>
        <begin position="417"/>
        <end position="440"/>
    </location>
</feature>
<feature type="transmembrane region" description="Helical" evidence="5">
    <location>
        <begin position="29"/>
        <end position="49"/>
    </location>
</feature>
<keyword evidence="2 5" id="KW-0812">Transmembrane</keyword>
<dbReference type="Gene3D" id="3.30.70.120">
    <property type="match status" value="1"/>
</dbReference>
<feature type="transmembrane region" description="Helical" evidence="5">
    <location>
        <begin position="324"/>
        <end position="344"/>
    </location>
</feature>
<keyword evidence="8" id="KW-1185">Reference proteome</keyword>
<feature type="transmembrane region" description="Helical" evidence="5">
    <location>
        <begin position="286"/>
        <end position="303"/>
    </location>
</feature>
<dbReference type="GO" id="GO:0006808">
    <property type="term" value="P:regulation of nitrogen utilization"/>
    <property type="evidence" value="ECO:0007669"/>
    <property type="project" value="InterPro"/>
</dbReference>
<feature type="transmembrane region" description="Helical" evidence="5">
    <location>
        <begin position="83"/>
        <end position="106"/>
    </location>
</feature>
<sequence>MNTSAAVDIDKEKPKGDLDGFTKYFKYDFISGLLVFLIALPLCLGISIASGYPPIAGIFTAIVGSVVATLISNSELTIKGPAAGLIVIAIGCIEAFGGDGMVGGWTASDTTAYRAALAVGVAAAILQIFFGIFRAGILGEFFPISAVHGMLAAIGVIIIAKQIPVALGVSASGEPLELLREIPKFVAEANPAIATIGVVSVLIMFLWPLMRSRYRWAKVLPGPLIVLIVAIPMGIGFDLLHPHSYTLQNHQYQLGEQYLVAMPDHVFGMFEEITTPDFTALSQPKAWSWVFMFFIIGSLESLLSAKAVDLIDPWKRKSSMDRDMVAVGAGNLCVAFIGGLPMISEIVRSKANIDNGARTRFADFWHGMFLLVCVALIPMVLHLIPMAALAAMLIYTGFRLAHPSEFMNVWRIGREQLIIFAVTLVAVLATDLLIGIGLGIATKVIIHLVNGVPLRSMFYPDIEVIDDDGQTVRFVMYKSAVFSNWIPIRRQIERLGLLERKNVELDLSETMLVDHSVMDKLHELENDFEQQGLSFNVRGLDSHQPFAEHQYAARRKGLCTVKRLTIITEPEHEQMLEAELVRLGATGYTAMACHGAGRRQLEIDATEPNIQVRIEVIVPPKECSQIMLYLRRDIQPLYPLTFTVEDVQVARLDAFVSTPTQTVQDEIAHT</sequence>
<dbReference type="GO" id="GO:0030234">
    <property type="term" value="F:enzyme regulator activity"/>
    <property type="evidence" value="ECO:0007669"/>
    <property type="project" value="InterPro"/>
</dbReference>
<feature type="transmembrane region" description="Helical" evidence="5">
    <location>
        <begin position="145"/>
        <end position="169"/>
    </location>
</feature>
<dbReference type="GO" id="GO:0016020">
    <property type="term" value="C:membrane"/>
    <property type="evidence" value="ECO:0007669"/>
    <property type="project" value="UniProtKB-SubCell"/>
</dbReference>
<dbReference type="InterPro" id="IPR001902">
    <property type="entry name" value="SLC26A/SulP_fam"/>
</dbReference>
<evidence type="ECO:0000313" key="7">
    <source>
        <dbReference type="EMBL" id="TWT60303.1"/>
    </source>
</evidence>
<comment type="caution">
    <text evidence="7">The sequence shown here is derived from an EMBL/GenBank/DDBJ whole genome shotgun (WGS) entry which is preliminary data.</text>
</comment>
<keyword evidence="3 5" id="KW-1133">Transmembrane helix</keyword>
<reference evidence="7 8" key="1">
    <citation type="submission" date="2019-02" db="EMBL/GenBank/DDBJ databases">
        <title>Deep-cultivation of Planctomycetes and their phenomic and genomic characterization uncovers novel biology.</title>
        <authorList>
            <person name="Wiegand S."/>
            <person name="Jogler M."/>
            <person name="Boedeker C."/>
            <person name="Pinto D."/>
            <person name="Vollmers J."/>
            <person name="Rivas-Marin E."/>
            <person name="Kohn T."/>
            <person name="Peeters S.H."/>
            <person name="Heuer A."/>
            <person name="Rast P."/>
            <person name="Oberbeckmann S."/>
            <person name="Bunk B."/>
            <person name="Jeske O."/>
            <person name="Meyerdierks A."/>
            <person name="Storesund J.E."/>
            <person name="Kallscheuer N."/>
            <person name="Luecker S."/>
            <person name="Lage O.M."/>
            <person name="Pohl T."/>
            <person name="Merkel B.J."/>
            <person name="Hornburger P."/>
            <person name="Mueller R.-W."/>
            <person name="Bruemmer F."/>
            <person name="Labrenz M."/>
            <person name="Spormann A.M."/>
            <person name="Op Den Camp H."/>
            <person name="Overmann J."/>
            <person name="Amann R."/>
            <person name="Jetten M.S.M."/>
            <person name="Mascher T."/>
            <person name="Medema M.H."/>
            <person name="Devos D.P."/>
            <person name="Kaster A.-K."/>
            <person name="Ovreas L."/>
            <person name="Rohde M."/>
            <person name="Galperin M.Y."/>
            <person name="Jogler C."/>
        </authorList>
    </citation>
    <scope>NUCLEOTIDE SEQUENCE [LARGE SCALE GENOMIC DNA]</scope>
    <source>
        <strain evidence="7 8">Pan54</strain>
    </source>
</reference>
<evidence type="ECO:0000256" key="1">
    <source>
        <dbReference type="ARBA" id="ARBA00004141"/>
    </source>
</evidence>
<accession>A0A5C5XDB7</accession>
<keyword evidence="4 5" id="KW-0472">Membrane</keyword>
<dbReference type="Proteomes" id="UP000316095">
    <property type="component" value="Unassembled WGS sequence"/>
</dbReference>
<feature type="domain" description="SLC26A/SulP transporter" evidence="6">
    <location>
        <begin position="25"/>
        <end position="423"/>
    </location>
</feature>
<name>A0A5C5XDB7_9PLAN</name>
<evidence type="ECO:0000256" key="3">
    <source>
        <dbReference type="ARBA" id="ARBA00022989"/>
    </source>
</evidence>
<dbReference type="Pfam" id="PF00543">
    <property type="entry name" value="P-II"/>
    <property type="match status" value="1"/>
</dbReference>
<organism evidence="7 8">
    <name type="scientific">Rubinisphaera italica</name>
    <dbReference type="NCBI Taxonomy" id="2527969"/>
    <lineage>
        <taxon>Bacteria</taxon>
        <taxon>Pseudomonadati</taxon>
        <taxon>Planctomycetota</taxon>
        <taxon>Planctomycetia</taxon>
        <taxon>Planctomycetales</taxon>
        <taxon>Planctomycetaceae</taxon>
        <taxon>Rubinisphaera</taxon>
    </lineage>
</organism>
<dbReference type="OrthoDB" id="9769739at2"/>
<dbReference type="InterPro" id="IPR011547">
    <property type="entry name" value="SLC26A/SulP_dom"/>
</dbReference>
<feature type="transmembrane region" description="Helical" evidence="5">
    <location>
        <begin position="189"/>
        <end position="207"/>
    </location>
</feature>
<dbReference type="InterPro" id="IPR011322">
    <property type="entry name" value="N-reg_PII-like_a/b"/>
</dbReference>
<gene>
    <name evidence="7" type="primary">dauA_1</name>
    <name evidence="7" type="ORF">Pan54_10170</name>
</gene>
<feature type="transmembrane region" description="Helical" evidence="5">
    <location>
        <begin position="364"/>
        <end position="396"/>
    </location>
</feature>
<comment type="subcellular location">
    <subcellularLocation>
        <location evidence="1">Membrane</location>
        <topology evidence="1">Multi-pass membrane protein</topology>
    </subcellularLocation>
</comment>
<evidence type="ECO:0000256" key="4">
    <source>
        <dbReference type="ARBA" id="ARBA00023136"/>
    </source>
</evidence>
<dbReference type="PANTHER" id="PTHR11814">
    <property type="entry name" value="SULFATE TRANSPORTER"/>
    <property type="match status" value="1"/>
</dbReference>
<dbReference type="InterPro" id="IPR015867">
    <property type="entry name" value="N-reg_PII/ATP_PRibTrfase_C"/>
</dbReference>
<dbReference type="EMBL" id="SJPG01000001">
    <property type="protein sequence ID" value="TWT60303.1"/>
    <property type="molecule type" value="Genomic_DNA"/>
</dbReference>
<protein>
    <submittedName>
        <fullName evidence="7">C4-dicarboxylic acid transporter DauA</fullName>
    </submittedName>
</protein>
<evidence type="ECO:0000256" key="2">
    <source>
        <dbReference type="ARBA" id="ARBA00022692"/>
    </source>
</evidence>
<dbReference type="RefSeq" id="WP_146502446.1">
    <property type="nucleotide sequence ID" value="NZ_SJPG01000001.1"/>
</dbReference>
<feature type="transmembrane region" description="Helical" evidence="5">
    <location>
        <begin position="112"/>
        <end position="133"/>
    </location>
</feature>
<dbReference type="AlphaFoldDB" id="A0A5C5XDB7"/>
<evidence type="ECO:0000259" key="6">
    <source>
        <dbReference type="Pfam" id="PF00916"/>
    </source>
</evidence>
<evidence type="ECO:0000313" key="8">
    <source>
        <dbReference type="Proteomes" id="UP000316095"/>
    </source>
</evidence>
<dbReference type="SUPFAM" id="SSF54913">
    <property type="entry name" value="GlnB-like"/>
    <property type="match status" value="1"/>
</dbReference>